<dbReference type="AlphaFoldDB" id="A0A9P8A006"/>
<evidence type="ECO:0000256" key="1">
    <source>
        <dbReference type="SAM" id="MobiDB-lite"/>
    </source>
</evidence>
<accession>A0A9P8A006</accession>
<proteinExistence type="predicted"/>
<protein>
    <submittedName>
        <fullName evidence="2">Uncharacterized protein</fullName>
    </submittedName>
</protein>
<organism evidence="2 3">
    <name type="scientific">Mortierella alpina</name>
    <name type="common">Oleaginous fungus</name>
    <name type="synonym">Mortierella renispora</name>
    <dbReference type="NCBI Taxonomy" id="64518"/>
    <lineage>
        <taxon>Eukaryota</taxon>
        <taxon>Fungi</taxon>
        <taxon>Fungi incertae sedis</taxon>
        <taxon>Mucoromycota</taxon>
        <taxon>Mortierellomycotina</taxon>
        <taxon>Mortierellomycetes</taxon>
        <taxon>Mortierellales</taxon>
        <taxon>Mortierellaceae</taxon>
        <taxon>Mortierella</taxon>
    </lineage>
</organism>
<feature type="compositionally biased region" description="Basic and acidic residues" evidence="1">
    <location>
        <begin position="184"/>
        <end position="194"/>
    </location>
</feature>
<reference evidence="2" key="1">
    <citation type="submission" date="2021-07" db="EMBL/GenBank/DDBJ databases">
        <title>Draft genome of Mortierella alpina, strain LL118, isolated from an aspen leaf litter sample.</title>
        <authorList>
            <person name="Yang S."/>
            <person name="Vinatzer B.A."/>
        </authorList>
    </citation>
    <scope>NUCLEOTIDE SEQUENCE</scope>
    <source>
        <strain evidence="2">LL118</strain>
    </source>
</reference>
<feature type="region of interest" description="Disordered" evidence="1">
    <location>
        <begin position="74"/>
        <end position="93"/>
    </location>
</feature>
<dbReference type="Proteomes" id="UP000717515">
    <property type="component" value="Unassembled WGS sequence"/>
</dbReference>
<dbReference type="EMBL" id="JAIFTL010000304">
    <property type="protein sequence ID" value="KAG9320310.1"/>
    <property type="molecule type" value="Genomic_DNA"/>
</dbReference>
<feature type="compositionally biased region" description="Low complexity" evidence="1">
    <location>
        <begin position="167"/>
        <end position="177"/>
    </location>
</feature>
<feature type="compositionally biased region" description="Acidic residues" evidence="1">
    <location>
        <begin position="210"/>
        <end position="229"/>
    </location>
</feature>
<evidence type="ECO:0000313" key="3">
    <source>
        <dbReference type="Proteomes" id="UP000717515"/>
    </source>
</evidence>
<name>A0A9P8A006_MORAP</name>
<feature type="region of interest" description="Disordered" evidence="1">
    <location>
        <begin position="1"/>
        <end position="30"/>
    </location>
</feature>
<gene>
    <name evidence="2" type="ORF">KVV02_004929</name>
</gene>
<comment type="caution">
    <text evidence="2">The sequence shown here is derived from an EMBL/GenBank/DDBJ whole genome shotgun (WGS) entry which is preliminary data.</text>
</comment>
<sequence length="319" mass="35469">MEQWSDGASASEPLLATDSDTRGRASIAQPHPPVLSFRTFHSRHFSSAQRQAFFGASAPVPFWFPHPLWSQTRPVEEDTVGHPGYDEESTSGHVEVDQAHEQAEYNDGTHEGRSALDQDEPPALQLSKEAIEIFEFSRRFKREKAEATLREQTRIKRRRAKRRRLTKLGLAADEGNSGSEGGDDETHLRGRGADGGDGVDGVAQRSELNVDSDEETEEEEEDDVQETAEQEAPALDTSFLHQRSRQRERTRLQLYGYVAGSAVEGGIARIDVLEAMLNETYEESLGSRAIEDAGLAGRKRKGRGSQAHTVYWPGVPLRC</sequence>
<feature type="region of interest" description="Disordered" evidence="1">
    <location>
        <begin position="166"/>
        <end position="244"/>
    </location>
</feature>
<evidence type="ECO:0000313" key="2">
    <source>
        <dbReference type="EMBL" id="KAG9320310.1"/>
    </source>
</evidence>